<sequence>MAKARTLYICQSCGCSASQWHGKCPECTEWNSMVEQRRPGGKNKGLVVLDGHGAPAAITSVGGGEQCRIPIGLGELDRVLGGGMVPGGCVLVGGDPGIGKSTLMLQAMGLFAKAGHKVLYVSGEESVRQIKLRADRLGAVSENLLVWGETCAEAIAKRVVELRPEALIIDSVQTLHSETLDSSAGSVAQVRESSMRLITVAKALDIPLFLVGHVTKDGAIAGPRVLEHMVDTVLYFEGESVHIYRILRAVKNRYGSAMEIGVFEMQEGGLREVDNPSEVFLAERPQGASGSSVLASIEGTRTLLVEVQALVSPALFGVPRRTVVGVDYNKVLLLSAVLEKKAAMILANHDIFVKVAGGIKIGEPAADLAIVVSLASNLLEKAVPSDIVVFGEVGLAGELRGVTRAESRVREAEKLGFKRCILPRDSLKGFNKTPGDGDMDLIGASTIKEALDIIFN</sequence>
<dbReference type="PROSITE" id="PS50162">
    <property type="entry name" value="RECA_2"/>
    <property type="match status" value="1"/>
</dbReference>
<dbReference type="SMART" id="SM00382">
    <property type="entry name" value="AAA"/>
    <property type="match status" value="1"/>
</dbReference>
<dbReference type="NCBIfam" id="TIGR00416">
    <property type="entry name" value="sms"/>
    <property type="match status" value="1"/>
</dbReference>
<evidence type="ECO:0000256" key="1">
    <source>
        <dbReference type="ARBA" id="ARBA00022723"/>
    </source>
</evidence>
<keyword evidence="6" id="KW-0862">Zinc</keyword>
<dbReference type="Gene3D" id="3.40.50.300">
    <property type="entry name" value="P-loop containing nucleotide triphosphate hydrolases"/>
    <property type="match status" value="1"/>
</dbReference>
<keyword evidence="7" id="KW-0067">ATP-binding</keyword>
<evidence type="ECO:0000256" key="7">
    <source>
        <dbReference type="ARBA" id="ARBA00022840"/>
    </source>
</evidence>
<evidence type="ECO:0000259" key="11">
    <source>
        <dbReference type="PROSITE" id="PS50162"/>
    </source>
</evidence>
<dbReference type="Pfam" id="PF18073">
    <property type="entry name" value="Zn_ribbon_LapB"/>
    <property type="match status" value="1"/>
</dbReference>
<evidence type="ECO:0000313" key="12">
    <source>
        <dbReference type="EMBL" id="VAV83766.1"/>
    </source>
</evidence>
<keyword evidence="2" id="KW-0547">Nucleotide-binding</keyword>
<keyword evidence="5" id="KW-0378">Hydrolase</keyword>
<keyword evidence="1" id="KW-0479">Metal-binding</keyword>
<dbReference type="GO" id="GO:0000725">
    <property type="term" value="P:recombinational repair"/>
    <property type="evidence" value="ECO:0007669"/>
    <property type="project" value="TreeGrafter"/>
</dbReference>
<dbReference type="CDD" id="cd01121">
    <property type="entry name" value="RadA_SMS_N"/>
    <property type="match status" value="1"/>
</dbReference>
<dbReference type="Pfam" id="PF13541">
    <property type="entry name" value="ChlI"/>
    <property type="match status" value="1"/>
</dbReference>
<dbReference type="SUPFAM" id="SSF52540">
    <property type="entry name" value="P-loop containing nucleoside triphosphate hydrolases"/>
    <property type="match status" value="1"/>
</dbReference>
<dbReference type="FunFam" id="3.40.50.300:FF:000050">
    <property type="entry name" value="DNA repair protein RadA"/>
    <property type="match status" value="1"/>
</dbReference>
<dbReference type="PRINTS" id="PR01874">
    <property type="entry name" value="DNAREPAIRADA"/>
</dbReference>
<feature type="domain" description="RecA family profile 1" evidence="11">
    <location>
        <begin position="65"/>
        <end position="214"/>
    </location>
</feature>
<protein>
    <submittedName>
        <fullName evidence="12">DNA repair protein RadA</fullName>
    </submittedName>
</protein>
<evidence type="ECO:0000256" key="6">
    <source>
        <dbReference type="ARBA" id="ARBA00022833"/>
    </source>
</evidence>
<dbReference type="PANTHER" id="PTHR32472:SF10">
    <property type="entry name" value="DNA REPAIR PROTEIN RADA-LIKE PROTEIN"/>
    <property type="match status" value="1"/>
</dbReference>
<dbReference type="InterPro" id="IPR020588">
    <property type="entry name" value="RecA_ATP-bd"/>
</dbReference>
<evidence type="ECO:0000256" key="9">
    <source>
        <dbReference type="ARBA" id="ARBA00023125"/>
    </source>
</evidence>
<dbReference type="GO" id="GO:0005524">
    <property type="term" value="F:ATP binding"/>
    <property type="evidence" value="ECO:0007669"/>
    <property type="project" value="UniProtKB-KW"/>
</dbReference>
<dbReference type="InterPro" id="IPR003593">
    <property type="entry name" value="AAA+_ATPase"/>
</dbReference>
<dbReference type="InterPro" id="IPR004504">
    <property type="entry name" value="DNA_repair_RadA"/>
</dbReference>
<dbReference type="EMBL" id="UOEA01000050">
    <property type="protein sequence ID" value="VAV83766.1"/>
    <property type="molecule type" value="Genomic_DNA"/>
</dbReference>
<evidence type="ECO:0000256" key="5">
    <source>
        <dbReference type="ARBA" id="ARBA00022801"/>
    </source>
</evidence>
<dbReference type="InterPro" id="IPR014721">
    <property type="entry name" value="Ribsml_uS5_D2-typ_fold_subgr"/>
</dbReference>
<evidence type="ECO:0000256" key="2">
    <source>
        <dbReference type="ARBA" id="ARBA00022741"/>
    </source>
</evidence>
<dbReference type="PANTHER" id="PTHR32472">
    <property type="entry name" value="DNA REPAIR PROTEIN RADA"/>
    <property type="match status" value="1"/>
</dbReference>
<keyword evidence="10" id="KW-0234">DNA repair</keyword>
<evidence type="ECO:0000256" key="8">
    <source>
        <dbReference type="ARBA" id="ARBA00023016"/>
    </source>
</evidence>
<evidence type="ECO:0000256" key="3">
    <source>
        <dbReference type="ARBA" id="ARBA00022763"/>
    </source>
</evidence>
<reference evidence="12" key="1">
    <citation type="submission" date="2018-06" db="EMBL/GenBank/DDBJ databases">
        <authorList>
            <person name="Zhirakovskaya E."/>
        </authorList>
    </citation>
    <scope>NUCLEOTIDE SEQUENCE</scope>
</reference>
<dbReference type="GO" id="GO:0016787">
    <property type="term" value="F:hydrolase activity"/>
    <property type="evidence" value="ECO:0007669"/>
    <property type="project" value="UniProtKB-KW"/>
</dbReference>
<keyword evidence="8" id="KW-0346">Stress response</keyword>
<dbReference type="GO" id="GO:0003684">
    <property type="term" value="F:damaged DNA binding"/>
    <property type="evidence" value="ECO:0007669"/>
    <property type="project" value="InterPro"/>
</dbReference>
<keyword evidence="3" id="KW-0227">DNA damage</keyword>
<gene>
    <name evidence="12" type="ORF">MNBD_DELTA01-538</name>
</gene>
<dbReference type="InterPro" id="IPR027417">
    <property type="entry name" value="P-loop_NTPase"/>
</dbReference>
<dbReference type="GO" id="GO:0005829">
    <property type="term" value="C:cytosol"/>
    <property type="evidence" value="ECO:0007669"/>
    <property type="project" value="TreeGrafter"/>
</dbReference>
<dbReference type="InterPro" id="IPR020568">
    <property type="entry name" value="Ribosomal_Su5_D2-typ_SF"/>
</dbReference>
<accession>A0A3B0R3V5</accession>
<name>A0A3B0R3V5_9ZZZZ</name>
<dbReference type="SUPFAM" id="SSF54211">
    <property type="entry name" value="Ribosomal protein S5 domain 2-like"/>
    <property type="match status" value="1"/>
</dbReference>
<keyword evidence="4" id="KW-0863">Zinc-finger</keyword>
<dbReference type="InterPro" id="IPR041166">
    <property type="entry name" value="Rubredoxin_2"/>
</dbReference>
<dbReference type="GO" id="GO:0140664">
    <property type="term" value="F:ATP-dependent DNA damage sensor activity"/>
    <property type="evidence" value="ECO:0007669"/>
    <property type="project" value="InterPro"/>
</dbReference>
<dbReference type="Gene3D" id="3.30.230.10">
    <property type="match status" value="1"/>
</dbReference>
<organism evidence="12">
    <name type="scientific">hydrothermal vent metagenome</name>
    <dbReference type="NCBI Taxonomy" id="652676"/>
    <lineage>
        <taxon>unclassified sequences</taxon>
        <taxon>metagenomes</taxon>
        <taxon>ecological metagenomes</taxon>
    </lineage>
</organism>
<proteinExistence type="inferred from homology"/>
<dbReference type="AlphaFoldDB" id="A0A3B0R3V5"/>
<evidence type="ECO:0000256" key="10">
    <source>
        <dbReference type="ARBA" id="ARBA00023204"/>
    </source>
</evidence>
<dbReference type="GO" id="GO:0008270">
    <property type="term" value="F:zinc ion binding"/>
    <property type="evidence" value="ECO:0007669"/>
    <property type="project" value="UniProtKB-KW"/>
</dbReference>
<keyword evidence="9" id="KW-0238">DNA-binding</keyword>
<evidence type="ECO:0000256" key="4">
    <source>
        <dbReference type="ARBA" id="ARBA00022771"/>
    </source>
</evidence>
<dbReference type="HAMAP" id="MF_01498">
    <property type="entry name" value="RadA_bact"/>
    <property type="match status" value="1"/>
</dbReference>
<dbReference type="Pfam" id="PF13481">
    <property type="entry name" value="AAA_25"/>
    <property type="match status" value="1"/>
</dbReference>